<organism evidence="3 4">
    <name type="scientific">Azotobacter beijerinckii</name>
    <dbReference type="NCBI Taxonomy" id="170623"/>
    <lineage>
        <taxon>Bacteria</taxon>
        <taxon>Pseudomonadati</taxon>
        <taxon>Pseudomonadota</taxon>
        <taxon>Gammaproteobacteria</taxon>
        <taxon>Pseudomonadales</taxon>
        <taxon>Pseudomonadaceae</taxon>
        <taxon>Azotobacter</taxon>
    </lineage>
</organism>
<dbReference type="NCBIfam" id="TIGR02740">
    <property type="entry name" value="TraF-like"/>
    <property type="match status" value="1"/>
</dbReference>
<name>A0A1H9N3I1_9GAMM</name>
<evidence type="ECO:0000313" key="4">
    <source>
        <dbReference type="Proteomes" id="UP000199267"/>
    </source>
</evidence>
<dbReference type="InterPro" id="IPR036249">
    <property type="entry name" value="Thioredoxin-like_sf"/>
</dbReference>
<feature type="region of interest" description="Disordered" evidence="1">
    <location>
        <begin position="57"/>
        <end position="97"/>
    </location>
</feature>
<dbReference type="RefSeq" id="WP_208599315.1">
    <property type="nucleotide sequence ID" value="NZ_FOFJ01000040.1"/>
</dbReference>
<evidence type="ECO:0000256" key="1">
    <source>
        <dbReference type="SAM" id="MobiDB-lite"/>
    </source>
</evidence>
<dbReference type="SUPFAM" id="SSF52833">
    <property type="entry name" value="Thioredoxin-like"/>
    <property type="match status" value="1"/>
</dbReference>
<evidence type="ECO:0000256" key="2">
    <source>
        <dbReference type="SAM" id="SignalP"/>
    </source>
</evidence>
<dbReference type="Pfam" id="PF13728">
    <property type="entry name" value="TraF"/>
    <property type="match status" value="1"/>
</dbReference>
<proteinExistence type="predicted"/>
<accession>A0A1H9N3I1</accession>
<keyword evidence="2" id="KW-0732">Signal</keyword>
<sequence length="348" mass="37611">MPHLRHLSPIALAMAMTGQALAEDPATPPANAAKPDHTPALAGESFYQDKERGWFWYEEPPEPLPEPAPAPAPIPEKPEPPPPEAAPAPPAGPAPGSVAWIRAELPKLREAAIDEPSDENIQAYYYAQRLMMDKSERFSRRSMEVIRNDPFLDEDLRYPASNAASDALASAAGRQKETLLKMIAGNAGIVFFFKGEQCPLCEQAVTALAALEHRYGFTVIPVSLDGKPLPSGAYPTYQTDTGLSDRLGVVTAPAMALAVPPHGSQIISYSTVSMETATSRILNVARQTGLISAEEYHATSRLASIGLIDSQAMETAPPDITEDRKAFVKRMREAARRAYLNEKNGGGQ</sequence>
<gene>
    <name evidence="3" type="ORF">SAMN04244573_03327</name>
</gene>
<dbReference type="InterPro" id="IPR039555">
    <property type="entry name" value="TraF/TrbB"/>
</dbReference>
<reference evidence="3 4" key="1">
    <citation type="submission" date="2016-10" db="EMBL/GenBank/DDBJ databases">
        <authorList>
            <person name="de Groot N.N."/>
        </authorList>
    </citation>
    <scope>NUCLEOTIDE SEQUENCE [LARGE SCALE GENOMIC DNA]</scope>
    <source>
        <strain evidence="3 4">DSM 378</strain>
    </source>
</reference>
<dbReference type="AlphaFoldDB" id="A0A1H9N3I1"/>
<evidence type="ECO:0000313" key="3">
    <source>
        <dbReference type="EMBL" id="SER30337.1"/>
    </source>
</evidence>
<feature type="compositionally biased region" description="Pro residues" evidence="1">
    <location>
        <begin position="62"/>
        <end position="93"/>
    </location>
</feature>
<feature type="signal peptide" evidence="2">
    <location>
        <begin position="1"/>
        <end position="22"/>
    </location>
</feature>
<feature type="region of interest" description="Disordered" evidence="1">
    <location>
        <begin position="21"/>
        <end position="44"/>
    </location>
</feature>
<feature type="chain" id="PRO_5011755301" evidence="2">
    <location>
        <begin position="23"/>
        <end position="348"/>
    </location>
</feature>
<dbReference type="InterPro" id="IPR014111">
    <property type="entry name" value="T4SS_TraF-like"/>
</dbReference>
<dbReference type="EMBL" id="FOFJ01000040">
    <property type="protein sequence ID" value="SER30337.1"/>
    <property type="molecule type" value="Genomic_DNA"/>
</dbReference>
<protein>
    <submittedName>
        <fullName evidence="3">Conjugal transfer pilus assembly protein TraF</fullName>
    </submittedName>
</protein>
<dbReference type="Proteomes" id="UP000199267">
    <property type="component" value="Unassembled WGS sequence"/>
</dbReference>